<dbReference type="PROSITE" id="PS51725">
    <property type="entry name" value="ABM"/>
    <property type="match status" value="1"/>
</dbReference>
<dbReference type="OrthoDB" id="123158at2"/>
<dbReference type="PATRIC" id="fig|1140003.3.peg.932"/>
<feature type="domain" description="ABM" evidence="1">
    <location>
        <begin position="3"/>
        <end position="93"/>
    </location>
</feature>
<evidence type="ECO:0000259" key="1">
    <source>
        <dbReference type="PROSITE" id="PS51725"/>
    </source>
</evidence>
<proteinExistence type="predicted"/>
<evidence type="ECO:0000313" key="3">
    <source>
        <dbReference type="Proteomes" id="UP000015961"/>
    </source>
</evidence>
<sequence length="96" mass="11348">MSITVLITYTGKEQRAQEFMQEMLASGLVEKIRAQAGNERYEYFLPVDHVHSVLLIDRWTDQHALDSHHRSPMMKEIATLRKKYKLSMQVETFQHE</sequence>
<organism evidence="2 3">
    <name type="scientific">Enterococcus sulfureus ATCC 49903</name>
    <dbReference type="NCBI Taxonomy" id="1140003"/>
    <lineage>
        <taxon>Bacteria</taxon>
        <taxon>Bacillati</taxon>
        <taxon>Bacillota</taxon>
        <taxon>Bacilli</taxon>
        <taxon>Lactobacillales</taxon>
        <taxon>Enterococcaceae</taxon>
        <taxon>Enterococcus</taxon>
    </lineage>
</organism>
<dbReference type="Pfam" id="PF03992">
    <property type="entry name" value="ABM"/>
    <property type="match status" value="1"/>
</dbReference>
<dbReference type="SUPFAM" id="SSF54909">
    <property type="entry name" value="Dimeric alpha+beta barrel"/>
    <property type="match status" value="1"/>
</dbReference>
<gene>
    <name evidence="2" type="ORF">I573_01702</name>
</gene>
<dbReference type="EMBL" id="ASWO01000005">
    <property type="protein sequence ID" value="EOT83977.1"/>
    <property type="molecule type" value="Genomic_DNA"/>
</dbReference>
<protein>
    <recommendedName>
        <fullName evidence="1">ABM domain-containing protein</fullName>
    </recommendedName>
</protein>
<reference evidence="2 3" key="1">
    <citation type="submission" date="2013-03" db="EMBL/GenBank/DDBJ databases">
        <title>The Genome Sequence of Enterococcus sulfureus ATCC_49903 (PacBio/Illumina hybrid assembly).</title>
        <authorList>
            <consortium name="The Broad Institute Genomics Platform"/>
            <consortium name="The Broad Institute Genome Sequencing Center for Infectious Disease"/>
            <person name="Earl A."/>
            <person name="Russ C."/>
            <person name="Gilmore M."/>
            <person name="Surin D."/>
            <person name="Walker B."/>
            <person name="Young S."/>
            <person name="Zeng Q."/>
            <person name="Gargeya S."/>
            <person name="Fitzgerald M."/>
            <person name="Haas B."/>
            <person name="Abouelleil A."/>
            <person name="Allen A.W."/>
            <person name="Alvarado L."/>
            <person name="Arachchi H.M."/>
            <person name="Berlin A.M."/>
            <person name="Chapman S.B."/>
            <person name="Gainer-Dewar J."/>
            <person name="Goldberg J."/>
            <person name="Griggs A."/>
            <person name="Gujja S."/>
            <person name="Hansen M."/>
            <person name="Howarth C."/>
            <person name="Imamovic A."/>
            <person name="Ireland A."/>
            <person name="Larimer J."/>
            <person name="McCowan C."/>
            <person name="Murphy C."/>
            <person name="Pearson M."/>
            <person name="Poon T.W."/>
            <person name="Priest M."/>
            <person name="Roberts A."/>
            <person name="Saif S."/>
            <person name="Shea T."/>
            <person name="Sisk P."/>
            <person name="Sykes S."/>
            <person name="Wortman J."/>
            <person name="Nusbaum C."/>
            <person name="Birren B."/>
        </authorList>
    </citation>
    <scope>NUCLEOTIDE SEQUENCE [LARGE SCALE GENOMIC DNA]</scope>
    <source>
        <strain evidence="2 3">ATCC 49903</strain>
    </source>
</reference>
<dbReference type="eggNOG" id="COG1359">
    <property type="taxonomic scope" value="Bacteria"/>
</dbReference>
<keyword evidence="3" id="KW-1185">Reference proteome</keyword>
<dbReference type="AlphaFoldDB" id="S0KSH3"/>
<comment type="caution">
    <text evidence="2">The sequence shown here is derived from an EMBL/GenBank/DDBJ whole genome shotgun (WGS) entry which is preliminary data.</text>
</comment>
<dbReference type="InterPro" id="IPR007138">
    <property type="entry name" value="ABM_dom"/>
</dbReference>
<evidence type="ECO:0000313" key="2">
    <source>
        <dbReference type="EMBL" id="EOT83977.1"/>
    </source>
</evidence>
<dbReference type="InterPro" id="IPR011008">
    <property type="entry name" value="Dimeric_a/b-barrel"/>
</dbReference>
<dbReference type="Gene3D" id="3.30.70.100">
    <property type="match status" value="1"/>
</dbReference>
<dbReference type="RefSeq" id="WP_016185428.1">
    <property type="nucleotide sequence ID" value="NZ_ASWO01000005.1"/>
</dbReference>
<dbReference type="STRING" id="1140003.OMY_00976"/>
<accession>S0KSH3</accession>
<dbReference type="Proteomes" id="UP000015961">
    <property type="component" value="Unassembled WGS sequence"/>
</dbReference>
<name>S0KSH3_9ENTE</name>